<dbReference type="PRINTS" id="PR01473">
    <property type="entry name" value="ICAM"/>
</dbReference>
<keyword evidence="11" id="KW-0393">Immunoglobulin domain</keyword>
<evidence type="ECO:0000256" key="1">
    <source>
        <dbReference type="ARBA" id="ARBA00004479"/>
    </source>
</evidence>
<dbReference type="InterPro" id="IPR013768">
    <property type="entry name" value="ICAM_N"/>
</dbReference>
<feature type="domain" description="Immunoglobulin" evidence="13">
    <location>
        <begin position="389"/>
        <end position="465"/>
    </location>
</feature>
<dbReference type="FunFam" id="2.60.40.10:FF:000648">
    <property type="entry name" value="Intercellular adhesion molecule 1"/>
    <property type="match status" value="1"/>
</dbReference>
<dbReference type="Proteomes" id="UP001159641">
    <property type="component" value="Unassembled WGS sequence"/>
</dbReference>
<dbReference type="GO" id="GO:0050900">
    <property type="term" value="P:leukocyte migration"/>
    <property type="evidence" value="ECO:0007669"/>
    <property type="project" value="UniProtKB-ARBA"/>
</dbReference>
<evidence type="ECO:0000256" key="11">
    <source>
        <dbReference type="ARBA" id="ARBA00023319"/>
    </source>
</evidence>
<keyword evidence="3 12" id="KW-0812">Transmembrane</keyword>
<evidence type="ECO:0000313" key="15">
    <source>
        <dbReference type="Proteomes" id="UP001159641"/>
    </source>
</evidence>
<evidence type="ECO:0000256" key="6">
    <source>
        <dbReference type="ARBA" id="ARBA00022889"/>
    </source>
</evidence>
<feature type="domain" description="Immunoglobulin" evidence="13">
    <location>
        <begin position="193"/>
        <end position="284"/>
    </location>
</feature>
<keyword evidence="7 12" id="KW-1133">Transmembrane helix</keyword>
<comment type="subcellular location">
    <subcellularLocation>
        <location evidence="1">Membrane</location>
        <topology evidence="1">Single-pass type I membrane protein</topology>
    </subcellularLocation>
</comment>
<keyword evidence="4" id="KW-0732">Signal</keyword>
<evidence type="ECO:0000256" key="9">
    <source>
        <dbReference type="ARBA" id="ARBA00023157"/>
    </source>
</evidence>
<feature type="domain" description="Immunoglobulin" evidence="13">
    <location>
        <begin position="476"/>
        <end position="548"/>
    </location>
</feature>
<dbReference type="FunFam" id="2.60.40.10:FF:000459">
    <property type="entry name" value="Intercellular adhesion molecule 1"/>
    <property type="match status" value="1"/>
</dbReference>
<dbReference type="GO" id="GO:0006955">
    <property type="term" value="P:immune response"/>
    <property type="evidence" value="ECO:0007669"/>
    <property type="project" value="UniProtKB-ARBA"/>
</dbReference>
<dbReference type="Pfam" id="PF21146">
    <property type="entry name" value="ICAM1_3_5_D2"/>
    <property type="match status" value="1"/>
</dbReference>
<dbReference type="PRINTS" id="PR01472">
    <property type="entry name" value="ICAMVCAM1"/>
</dbReference>
<dbReference type="AlphaFoldDB" id="A0AB34I3P7"/>
<dbReference type="InterPro" id="IPR036179">
    <property type="entry name" value="Ig-like_dom_sf"/>
</dbReference>
<dbReference type="PANTHER" id="PTHR13771:SF17">
    <property type="entry name" value="INTERCELLULAR ADHESION MOLECULE 3"/>
    <property type="match status" value="1"/>
</dbReference>
<dbReference type="InterPro" id="IPR013783">
    <property type="entry name" value="Ig-like_fold"/>
</dbReference>
<dbReference type="FunFam" id="2.60.40.10:FF:000194">
    <property type="entry name" value="Intercellular adhesion molecule 1"/>
    <property type="match status" value="1"/>
</dbReference>
<dbReference type="FunFam" id="2.60.40.10:FF:000641">
    <property type="entry name" value="Intercellular adhesion molecule 1"/>
    <property type="match status" value="1"/>
</dbReference>
<feature type="domain" description="Immunoglobulin" evidence="13">
    <location>
        <begin position="107"/>
        <end position="185"/>
    </location>
</feature>
<dbReference type="InterPro" id="IPR048679">
    <property type="entry name" value="ICAM1_3_5_D2"/>
</dbReference>
<dbReference type="SMART" id="SM00409">
    <property type="entry name" value="IG"/>
    <property type="match status" value="4"/>
</dbReference>
<evidence type="ECO:0000256" key="4">
    <source>
        <dbReference type="ARBA" id="ARBA00022729"/>
    </source>
</evidence>
<evidence type="ECO:0000256" key="8">
    <source>
        <dbReference type="ARBA" id="ARBA00023136"/>
    </source>
</evidence>
<keyword evidence="6" id="KW-0130">Cell adhesion</keyword>
<dbReference type="InterPro" id="IPR003987">
    <property type="entry name" value="ICAM_VCAM_N"/>
</dbReference>
<comment type="similarity">
    <text evidence="2">Belongs to the immunoglobulin superfamily. ICAM family.</text>
</comment>
<evidence type="ECO:0000256" key="12">
    <source>
        <dbReference type="SAM" id="Phobius"/>
    </source>
</evidence>
<keyword evidence="15" id="KW-1185">Reference proteome</keyword>
<dbReference type="GO" id="GO:0007159">
    <property type="term" value="P:leukocyte cell-cell adhesion"/>
    <property type="evidence" value="ECO:0007669"/>
    <property type="project" value="UniProtKB-ARBA"/>
</dbReference>
<evidence type="ECO:0000256" key="5">
    <source>
        <dbReference type="ARBA" id="ARBA00022737"/>
    </source>
</evidence>
<organism evidence="14 15">
    <name type="scientific">Eschrichtius robustus</name>
    <name type="common">California gray whale</name>
    <name type="synonym">Eschrichtius gibbosus</name>
    <dbReference type="NCBI Taxonomy" id="9764"/>
    <lineage>
        <taxon>Eukaryota</taxon>
        <taxon>Metazoa</taxon>
        <taxon>Chordata</taxon>
        <taxon>Craniata</taxon>
        <taxon>Vertebrata</taxon>
        <taxon>Euteleostomi</taxon>
        <taxon>Mammalia</taxon>
        <taxon>Eutheria</taxon>
        <taxon>Laurasiatheria</taxon>
        <taxon>Artiodactyla</taxon>
        <taxon>Whippomorpha</taxon>
        <taxon>Cetacea</taxon>
        <taxon>Mysticeti</taxon>
        <taxon>Eschrichtiidae</taxon>
        <taxon>Eschrichtius</taxon>
    </lineage>
</organism>
<comment type="caution">
    <text evidence="14">The sequence shown here is derived from an EMBL/GenBank/DDBJ whole genome shotgun (WGS) entry which is preliminary data.</text>
</comment>
<evidence type="ECO:0000256" key="7">
    <source>
        <dbReference type="ARBA" id="ARBA00022989"/>
    </source>
</evidence>
<keyword evidence="8 12" id="KW-0472">Membrane</keyword>
<name>A0AB34I3P7_ESCRO</name>
<dbReference type="InterPro" id="IPR003599">
    <property type="entry name" value="Ig_sub"/>
</dbReference>
<dbReference type="PANTHER" id="PTHR13771">
    <property type="entry name" value="INTERCELLULAR ADHESION MOLECULE"/>
    <property type="match status" value="1"/>
</dbReference>
<reference evidence="14 15" key="1">
    <citation type="submission" date="2022-11" db="EMBL/GenBank/DDBJ databases">
        <title>Whole genome sequence of Eschrichtius robustus ER-17-0199.</title>
        <authorList>
            <person name="Bruniche-Olsen A."/>
            <person name="Black A.N."/>
            <person name="Fields C.J."/>
            <person name="Walden K."/>
            <person name="Dewoody J.A."/>
        </authorList>
    </citation>
    <scope>NUCLEOTIDE SEQUENCE [LARGE SCALE GENOMIC DNA]</scope>
    <source>
        <strain evidence="14">ER-17-0199</strain>
        <tissue evidence="14">Blubber</tissue>
    </source>
</reference>
<sequence length="615" mass="66701">MCETDFWEAGQARRDLIGEGTPGLGKVWPLDFCILNCGGCASFPWVTRLLSGAQSLIKATSSYRLATMMPSGPLPRACWTSFISLLLVCCLLPPGTQGQEFQLRVEPQNPVVPAGESLLVNCSIDCPSAELISLETSLLKESVGSGLSWAAFHLSNVTGDTQLLCSGFCNGSQMIGFSNITVYRFPERVELAPLPPWQPVGRRLILRCMVSGGAPRDHLTVVLLREEKELGRQPAGKGEPAEVTVTVLATRDDHGANFSCRTELDLQSQGLGLYQNSSAPRKLRTFAMPMIPPRLVVPRFSEVGTSWTVDCTLDGLFPASEAQVQLALGDQMLNATVVSHADTLTATARAKAEQEGTQEIVCNVTLGGESRETRENVKAHSFQGPNLTLSEPNATEGTTVTVTCAAGPRVQVTLDGVPAAAPGQPAHLQLNATAKDDRRTFFCNAALEVHGVILHRNRSVQLRVLYGPKIDRAKCPQRLTWKDRTMHILQCQARGNPNPKLQCLQEGSMFKLPVGIPFLVRLNYSGTYYCQAASSRGTDILTVMMDVQGRNPIATTIVSIALGVLTILGLVIFVAALLYVFGVQKRRDIYHVRQSSTRLPLAPKQPDEAVAVELS</sequence>
<evidence type="ECO:0000256" key="10">
    <source>
        <dbReference type="ARBA" id="ARBA00023180"/>
    </source>
</evidence>
<dbReference type="FunFam" id="2.60.40.10:FF:000338">
    <property type="entry name" value="intercellular adhesion molecule 5"/>
    <property type="match status" value="1"/>
</dbReference>
<keyword evidence="5" id="KW-0677">Repeat</keyword>
<dbReference type="InterPro" id="IPR003988">
    <property type="entry name" value="ICAM"/>
</dbReference>
<dbReference type="GO" id="GO:0002252">
    <property type="term" value="P:immune effector process"/>
    <property type="evidence" value="ECO:0007669"/>
    <property type="project" value="UniProtKB-ARBA"/>
</dbReference>
<keyword evidence="10" id="KW-0325">Glycoprotein</keyword>
<dbReference type="CDD" id="cd20997">
    <property type="entry name" value="IgI_N_ICAM-3"/>
    <property type="match status" value="1"/>
</dbReference>
<accession>A0AB34I3P7</accession>
<evidence type="ECO:0000256" key="2">
    <source>
        <dbReference type="ARBA" id="ARBA00005925"/>
    </source>
</evidence>
<dbReference type="GO" id="GO:1901701">
    <property type="term" value="P:cellular response to oxygen-containing compound"/>
    <property type="evidence" value="ECO:0007669"/>
    <property type="project" value="UniProtKB-ARBA"/>
</dbReference>
<feature type="transmembrane region" description="Helical" evidence="12">
    <location>
        <begin position="557"/>
        <end position="581"/>
    </location>
</feature>
<evidence type="ECO:0000256" key="3">
    <source>
        <dbReference type="ARBA" id="ARBA00022692"/>
    </source>
</evidence>
<dbReference type="GO" id="GO:0005178">
    <property type="term" value="F:integrin binding"/>
    <property type="evidence" value="ECO:0007669"/>
    <property type="project" value="InterPro"/>
</dbReference>
<proteinExistence type="inferred from homology"/>
<dbReference type="Gene3D" id="2.60.40.10">
    <property type="entry name" value="Immunoglobulins"/>
    <property type="match status" value="5"/>
</dbReference>
<gene>
    <name evidence="14" type="ORF">J1605_016827</name>
</gene>
<dbReference type="EMBL" id="JAIQCJ010000082">
    <property type="protein sequence ID" value="KAJ8798194.1"/>
    <property type="molecule type" value="Genomic_DNA"/>
</dbReference>
<dbReference type="InterPro" id="IPR047012">
    <property type="entry name" value="ICAM_VCAM"/>
</dbReference>
<protein>
    <recommendedName>
        <fullName evidence="13">Immunoglobulin domain-containing protein</fullName>
    </recommendedName>
</protein>
<dbReference type="SUPFAM" id="SSF48726">
    <property type="entry name" value="Immunoglobulin"/>
    <property type="match status" value="5"/>
</dbReference>
<dbReference type="Pfam" id="PF03921">
    <property type="entry name" value="ICAM_N"/>
    <property type="match status" value="1"/>
</dbReference>
<evidence type="ECO:0000313" key="14">
    <source>
        <dbReference type="EMBL" id="KAJ8798194.1"/>
    </source>
</evidence>
<keyword evidence="9" id="KW-1015">Disulfide bond</keyword>
<dbReference type="GO" id="GO:0005886">
    <property type="term" value="C:plasma membrane"/>
    <property type="evidence" value="ECO:0007669"/>
    <property type="project" value="TreeGrafter"/>
</dbReference>
<evidence type="ECO:0000259" key="13">
    <source>
        <dbReference type="SMART" id="SM00409"/>
    </source>
</evidence>